<sequence length="157" mass="18111">MFTTYVACFRTPKDVSEDIFETLLWKQLRLLHKDDVENGMTWAENYSDDPLDPNFGFSVGGRAFFIVGLHPNSSRRAGQFLAPCLVFNSHDQFTNLRRLNIMSEIRQVVRNADLRENGSINPNLIPNDNKSSAFEYSGKLIDPDWTPDFKSRYKKTN</sequence>
<dbReference type="PANTHER" id="PTHR40045:SF1">
    <property type="entry name" value="YQCI_YCGG FAMILY PROTEIN"/>
    <property type="match status" value="1"/>
</dbReference>
<accession>A0A814S6R9</accession>
<gene>
    <name evidence="2" type="ORF">OKA104_LOCUS26243</name>
    <name evidence="1" type="ORF">VCS650_LOCUS22331</name>
</gene>
<evidence type="ECO:0000313" key="3">
    <source>
        <dbReference type="Proteomes" id="UP000663891"/>
    </source>
</evidence>
<dbReference type="OrthoDB" id="10028120at2759"/>
<name>A0A814S6R9_9BILA</name>
<dbReference type="InterPro" id="IPR014988">
    <property type="entry name" value="Uncharacterised_YqcI/YcgG"/>
</dbReference>
<evidence type="ECO:0000313" key="1">
    <source>
        <dbReference type="EMBL" id="CAF1142113.1"/>
    </source>
</evidence>
<evidence type="ECO:0008006" key="4">
    <source>
        <dbReference type="Google" id="ProtNLM"/>
    </source>
</evidence>
<dbReference type="Pfam" id="PF08892">
    <property type="entry name" value="YqcI_YcgG"/>
    <property type="match status" value="1"/>
</dbReference>
<dbReference type="EMBL" id="CAJNON010000250">
    <property type="protein sequence ID" value="CAF1142113.1"/>
    <property type="molecule type" value="Genomic_DNA"/>
</dbReference>
<dbReference type="NCBIfam" id="NF041366">
    <property type="entry name" value="GntA_guanitoxin"/>
    <property type="match status" value="1"/>
</dbReference>
<evidence type="ECO:0000313" key="2">
    <source>
        <dbReference type="EMBL" id="CAF3938523.1"/>
    </source>
</evidence>
<proteinExistence type="predicted"/>
<reference evidence="1" key="1">
    <citation type="submission" date="2021-02" db="EMBL/GenBank/DDBJ databases">
        <authorList>
            <person name="Nowell W R."/>
        </authorList>
    </citation>
    <scope>NUCLEOTIDE SEQUENCE</scope>
</reference>
<dbReference type="Proteomes" id="UP000663891">
    <property type="component" value="Unassembled WGS sequence"/>
</dbReference>
<dbReference type="PANTHER" id="PTHR40045">
    <property type="entry name" value="YCGG FAMILY PROTEIN"/>
    <property type="match status" value="1"/>
</dbReference>
<dbReference type="AlphaFoldDB" id="A0A814S6R9"/>
<organism evidence="1 3">
    <name type="scientific">Adineta steineri</name>
    <dbReference type="NCBI Taxonomy" id="433720"/>
    <lineage>
        <taxon>Eukaryota</taxon>
        <taxon>Metazoa</taxon>
        <taxon>Spiralia</taxon>
        <taxon>Gnathifera</taxon>
        <taxon>Rotifera</taxon>
        <taxon>Eurotatoria</taxon>
        <taxon>Bdelloidea</taxon>
        <taxon>Adinetida</taxon>
        <taxon>Adinetidae</taxon>
        <taxon>Adineta</taxon>
    </lineage>
</organism>
<dbReference type="EMBL" id="CAJOAY010002282">
    <property type="protein sequence ID" value="CAF3938523.1"/>
    <property type="molecule type" value="Genomic_DNA"/>
</dbReference>
<comment type="caution">
    <text evidence="1">The sequence shown here is derived from an EMBL/GenBank/DDBJ whole genome shotgun (WGS) entry which is preliminary data.</text>
</comment>
<dbReference type="Proteomes" id="UP000663881">
    <property type="component" value="Unassembled WGS sequence"/>
</dbReference>
<protein>
    <recommendedName>
        <fullName evidence="4">YqcI/YcgG family protein</fullName>
    </recommendedName>
</protein>